<sequence length="109" mass="12915">MRVFFTLFCLLLIISSITSQDKVRLIRNSWVDDFLNFFSFEEKSKNIETLKTTIEPCIEIIENMCLGEEEDEDDYDVYERRSILKSARNCPSTHRIGRNERCRKILGNL</sequence>
<feature type="signal peptide" evidence="1">
    <location>
        <begin position="1"/>
        <end position="19"/>
    </location>
</feature>
<dbReference type="EMBL" id="JADBJN010000001">
    <property type="protein sequence ID" value="KAG5684716.1"/>
    <property type="molecule type" value="Genomic_DNA"/>
</dbReference>
<comment type="caution">
    <text evidence="2">The sequence shown here is derived from an EMBL/GenBank/DDBJ whole genome shotgun (WGS) entry which is preliminary data.</text>
</comment>
<evidence type="ECO:0000256" key="1">
    <source>
        <dbReference type="SAM" id="SignalP"/>
    </source>
</evidence>
<name>A0A9J6CS44_POLVA</name>
<evidence type="ECO:0000313" key="2">
    <source>
        <dbReference type="EMBL" id="KAG5684716.1"/>
    </source>
</evidence>
<reference evidence="2" key="1">
    <citation type="submission" date="2021-03" db="EMBL/GenBank/DDBJ databases">
        <title>Chromosome level genome of the anhydrobiotic midge Polypedilum vanderplanki.</title>
        <authorList>
            <person name="Yoshida Y."/>
            <person name="Kikawada T."/>
            <person name="Gusev O."/>
        </authorList>
    </citation>
    <scope>NUCLEOTIDE SEQUENCE</scope>
    <source>
        <strain evidence="2">NIAS01</strain>
        <tissue evidence="2">Whole body or cell culture</tissue>
    </source>
</reference>
<organism evidence="2 3">
    <name type="scientific">Polypedilum vanderplanki</name>
    <name type="common">Sleeping chironomid midge</name>
    <dbReference type="NCBI Taxonomy" id="319348"/>
    <lineage>
        <taxon>Eukaryota</taxon>
        <taxon>Metazoa</taxon>
        <taxon>Ecdysozoa</taxon>
        <taxon>Arthropoda</taxon>
        <taxon>Hexapoda</taxon>
        <taxon>Insecta</taxon>
        <taxon>Pterygota</taxon>
        <taxon>Neoptera</taxon>
        <taxon>Endopterygota</taxon>
        <taxon>Diptera</taxon>
        <taxon>Nematocera</taxon>
        <taxon>Chironomoidea</taxon>
        <taxon>Chironomidae</taxon>
        <taxon>Chironominae</taxon>
        <taxon>Polypedilum</taxon>
        <taxon>Polypedilum</taxon>
    </lineage>
</organism>
<evidence type="ECO:0000313" key="3">
    <source>
        <dbReference type="Proteomes" id="UP001107558"/>
    </source>
</evidence>
<evidence type="ECO:0008006" key="4">
    <source>
        <dbReference type="Google" id="ProtNLM"/>
    </source>
</evidence>
<dbReference type="AlphaFoldDB" id="A0A9J6CS44"/>
<proteinExistence type="predicted"/>
<feature type="chain" id="PRO_5039907660" description="Venom protein" evidence="1">
    <location>
        <begin position="20"/>
        <end position="109"/>
    </location>
</feature>
<accession>A0A9J6CS44</accession>
<protein>
    <recommendedName>
        <fullName evidence="4">Venom protein</fullName>
    </recommendedName>
</protein>
<keyword evidence="1" id="KW-0732">Signal</keyword>
<keyword evidence="3" id="KW-1185">Reference proteome</keyword>
<dbReference type="Proteomes" id="UP001107558">
    <property type="component" value="Chromosome 1"/>
</dbReference>
<gene>
    <name evidence="2" type="ORF">PVAND_013930</name>
</gene>